<dbReference type="EC" id="2.7.4.-" evidence="4"/>
<sequence length="276" mass="31933">MTPANPATTKLPKKLYKTELRRLQTEFVQLQEWVRATGARIVVLFEGRDAAGKGGAIKRITEHLNPRVTQVVALPVPTERERTQWYYQRYIAHLPAAGEIVLFDRSWYNRAGVEKVMGFCSDEEHAQFLRQTPVFEQLLIEDGIVLRKYWFSVSQREQLRRFAARRNDPVKRWKLSGMDVESVNHWGDYSRARDQMMAHTDTTVSPWYVVESEIKRNARINMMAHLLSTVDYHDVTRPTVTLPDEPADSHYVRPPRDLYTYVDDRAGALLDSGADG</sequence>
<dbReference type="PANTHER" id="PTHR34383:SF1">
    <property type="entry name" value="ADP-POLYPHOSPHATE PHOSPHOTRANSFERASE"/>
    <property type="match status" value="1"/>
</dbReference>
<dbReference type="Gene3D" id="3.40.50.300">
    <property type="entry name" value="P-loop containing nucleotide triphosphate hydrolases"/>
    <property type="match status" value="1"/>
</dbReference>
<dbReference type="InterPro" id="IPR016898">
    <property type="entry name" value="Polyphosphate_phosphotransfera"/>
</dbReference>
<protein>
    <recommendedName>
        <fullName evidence="4">ADP/GDP-polyphosphate phosphotransferase</fullName>
        <ecNumber evidence="4">2.7.4.-</ecNumber>
    </recommendedName>
    <alternativeName>
        <fullName evidence="4">Polyphosphate kinase PPK2</fullName>
    </alternativeName>
</protein>
<dbReference type="Pfam" id="PF03976">
    <property type="entry name" value="PPK2"/>
    <property type="match status" value="1"/>
</dbReference>
<dbReference type="SUPFAM" id="SSF52540">
    <property type="entry name" value="P-loop containing nucleoside triphosphate hydrolases"/>
    <property type="match status" value="1"/>
</dbReference>
<dbReference type="GO" id="GO:0008976">
    <property type="term" value="F:polyphosphate kinase activity"/>
    <property type="evidence" value="ECO:0007669"/>
    <property type="project" value="UniProtKB-EC"/>
</dbReference>
<evidence type="ECO:0000256" key="2">
    <source>
        <dbReference type="ARBA" id="ARBA00022679"/>
    </source>
</evidence>
<feature type="domain" description="Polyphosphate kinase-2-related" evidence="5">
    <location>
        <begin position="12"/>
        <end position="237"/>
    </location>
</feature>
<keyword evidence="2 4" id="KW-0808">Transferase</keyword>
<keyword evidence="3 4" id="KW-0418">Kinase</keyword>
<comment type="function">
    <text evidence="4">Uses inorganic polyphosphate (polyP) as a donor to convert GDP to GTP or ADP to ATP.</text>
</comment>
<dbReference type="InterPro" id="IPR027417">
    <property type="entry name" value="P-loop_NTPase"/>
</dbReference>
<dbReference type="PANTHER" id="PTHR34383">
    <property type="entry name" value="POLYPHOSPHATE:AMP PHOSPHOTRANSFERASE-RELATED"/>
    <property type="match status" value="1"/>
</dbReference>
<name>A0ABY3TXI9_9MYCO</name>
<dbReference type="NCBIfam" id="TIGR03707">
    <property type="entry name" value="PPK2_P_aer"/>
    <property type="match status" value="1"/>
</dbReference>
<evidence type="ECO:0000259" key="5">
    <source>
        <dbReference type="Pfam" id="PF03976"/>
    </source>
</evidence>
<dbReference type="InterPro" id="IPR022488">
    <property type="entry name" value="PPK2-related"/>
</dbReference>
<dbReference type="Proteomes" id="UP001055200">
    <property type="component" value="Chromosome"/>
</dbReference>
<reference evidence="6" key="1">
    <citation type="submission" date="2022-08" db="EMBL/GenBank/DDBJ databases">
        <title>Complete genome sequence of 14 non-tuberculosis mycobacteria type-strains.</title>
        <authorList>
            <person name="Igarashi Y."/>
            <person name="Osugi A."/>
            <person name="Mitarai S."/>
        </authorList>
    </citation>
    <scope>NUCLEOTIDE SEQUENCE</scope>
    <source>
        <strain evidence="6">DSM 45575</strain>
    </source>
</reference>
<dbReference type="EMBL" id="CP092365">
    <property type="protein sequence ID" value="ULN51947.1"/>
    <property type="molecule type" value="Genomic_DNA"/>
</dbReference>
<gene>
    <name evidence="6" type="primary">ppk2</name>
    <name evidence="6" type="ORF">MIU77_13830</name>
</gene>
<dbReference type="RefSeq" id="WP_240170228.1">
    <property type="nucleotide sequence ID" value="NZ_CP092365.1"/>
</dbReference>
<evidence type="ECO:0000313" key="6">
    <source>
        <dbReference type="EMBL" id="ULN51947.1"/>
    </source>
</evidence>
<accession>A0ABY3TXI9</accession>
<evidence type="ECO:0000256" key="1">
    <source>
        <dbReference type="ARBA" id="ARBA00009924"/>
    </source>
</evidence>
<dbReference type="PIRSF" id="PIRSF028756">
    <property type="entry name" value="PPK2_prd"/>
    <property type="match status" value="1"/>
</dbReference>
<evidence type="ECO:0000313" key="7">
    <source>
        <dbReference type="Proteomes" id="UP001055200"/>
    </source>
</evidence>
<comment type="similarity">
    <text evidence="1 4">Belongs to the polyphosphate kinase 2 (PPK2) family. Class I subfamily.</text>
</comment>
<evidence type="ECO:0000256" key="3">
    <source>
        <dbReference type="ARBA" id="ARBA00022777"/>
    </source>
</evidence>
<dbReference type="InterPro" id="IPR022486">
    <property type="entry name" value="PPK2_PA0141"/>
</dbReference>
<proteinExistence type="inferred from homology"/>
<organism evidence="6 7">
    <name type="scientific">Mycolicibacillus parakoreensis</name>
    <dbReference type="NCBI Taxonomy" id="1069221"/>
    <lineage>
        <taxon>Bacteria</taxon>
        <taxon>Bacillati</taxon>
        <taxon>Actinomycetota</taxon>
        <taxon>Actinomycetes</taxon>
        <taxon>Mycobacteriales</taxon>
        <taxon>Mycobacteriaceae</taxon>
        <taxon>Mycolicibacillus</taxon>
    </lineage>
</organism>
<comment type="subunit">
    <text evidence="4">Homotetramer.</text>
</comment>
<evidence type="ECO:0000256" key="4">
    <source>
        <dbReference type="RuleBase" id="RU369062"/>
    </source>
</evidence>
<keyword evidence="7" id="KW-1185">Reference proteome</keyword>